<protein>
    <submittedName>
        <fullName evidence="1">Uncharacterized protein</fullName>
    </submittedName>
</protein>
<dbReference type="EMBL" id="MBER01000133">
    <property type="protein sequence ID" value="OMC38010.1"/>
    <property type="molecule type" value="Genomic_DNA"/>
</dbReference>
<organism evidence="1 2">
    <name type="scientific">Mycolicibacterium fortuitum</name>
    <name type="common">Mycobacterium fortuitum</name>
    <dbReference type="NCBI Taxonomy" id="1766"/>
    <lineage>
        <taxon>Bacteria</taxon>
        <taxon>Bacillati</taxon>
        <taxon>Actinomycetota</taxon>
        <taxon>Actinomycetes</taxon>
        <taxon>Mycobacteriales</taxon>
        <taxon>Mycobacteriaceae</taxon>
        <taxon>Mycolicibacterium</taxon>
    </lineage>
</organism>
<gene>
    <name evidence="1" type="ORF">A5742_07830</name>
</gene>
<accession>A0ABD6QG49</accession>
<evidence type="ECO:0000313" key="1">
    <source>
        <dbReference type="EMBL" id="OMC38010.1"/>
    </source>
</evidence>
<name>A0ABD6QG49_MYCFO</name>
<evidence type="ECO:0000313" key="2">
    <source>
        <dbReference type="Proteomes" id="UP000187001"/>
    </source>
</evidence>
<sequence>MDVLHYPGNCTNFDPDQVLGPDQFRGCWAIKSATYDSSLDRTEVALRPIPPAELVERAQAAHAHLEKRFRVLELFGGVL</sequence>
<dbReference type="AlphaFoldDB" id="A0ABD6QG49"/>
<dbReference type="RefSeq" id="WP_076207009.1">
    <property type="nucleotide sequence ID" value="NZ_MBER01000133.1"/>
</dbReference>
<proteinExistence type="predicted"/>
<reference evidence="1 2" key="1">
    <citation type="submission" date="2016-07" db="EMBL/GenBank/DDBJ databases">
        <authorList>
            <person name="Sutton G."/>
            <person name="Brinkac L."/>
            <person name="Sanka R."/>
            <person name="Adams M."/>
            <person name="Lau E."/>
            <person name="Kumar A."/>
            <person name="Macaden R."/>
        </authorList>
    </citation>
    <scope>NUCLEOTIDE SEQUENCE [LARGE SCALE GENOMIC DNA]</scope>
    <source>
        <strain evidence="1 2">GA-0871</strain>
    </source>
</reference>
<comment type="caution">
    <text evidence="1">The sequence shown here is derived from an EMBL/GenBank/DDBJ whole genome shotgun (WGS) entry which is preliminary data.</text>
</comment>
<dbReference type="Proteomes" id="UP000187001">
    <property type="component" value="Unassembled WGS sequence"/>
</dbReference>